<keyword evidence="1" id="KW-1133">Transmembrane helix</keyword>
<dbReference type="EMBL" id="CP009247">
    <property type="protein sequence ID" value="APT88575.1"/>
    <property type="molecule type" value="Genomic_DNA"/>
</dbReference>
<evidence type="ECO:0000256" key="1">
    <source>
        <dbReference type="SAM" id="Phobius"/>
    </source>
</evidence>
<keyword evidence="3" id="KW-1185">Reference proteome</keyword>
<keyword evidence="1" id="KW-0812">Transmembrane</keyword>
<gene>
    <name evidence="2" type="ORF">CFRA_04000</name>
</gene>
<proteinExistence type="predicted"/>
<dbReference type="Proteomes" id="UP000185434">
    <property type="component" value="Chromosome"/>
</dbReference>
<dbReference type="AlphaFoldDB" id="A0A1L7CRU5"/>
<name>A0A1L7CRU5_9CORY</name>
<dbReference type="KEGG" id="cfk:CFRA_04000"/>
<accession>A0A1L7CRU5</accession>
<dbReference type="STRING" id="1437875.CFRA_04000"/>
<keyword evidence="1" id="KW-0472">Membrane</keyword>
<organism evidence="2 3">
    <name type="scientific">Corynebacterium frankenforstense DSM 45800</name>
    <dbReference type="NCBI Taxonomy" id="1437875"/>
    <lineage>
        <taxon>Bacteria</taxon>
        <taxon>Bacillati</taxon>
        <taxon>Actinomycetota</taxon>
        <taxon>Actinomycetes</taxon>
        <taxon>Mycobacteriales</taxon>
        <taxon>Corynebacteriaceae</taxon>
        <taxon>Corynebacterium</taxon>
    </lineage>
</organism>
<feature type="transmembrane region" description="Helical" evidence="1">
    <location>
        <begin position="33"/>
        <end position="53"/>
    </location>
</feature>
<evidence type="ECO:0000313" key="3">
    <source>
        <dbReference type="Proteomes" id="UP000185434"/>
    </source>
</evidence>
<sequence>MAGARADFGDLIVLAQQEKGGPLGPEFGKASPIGLLVIVALLAAVLFIGWRFYRRYSRMNRRMMFAERHGIDPFDEKAIDEAMAEAGVLDRSKKRWL</sequence>
<protein>
    <submittedName>
        <fullName evidence="2">Uncharacterized protein</fullName>
    </submittedName>
</protein>
<reference evidence="2 3" key="1">
    <citation type="submission" date="2014-08" db="EMBL/GenBank/DDBJ databases">
        <title>Complete genome sequence of Corynebacterium frankenforstense ST18(T) (=DSM 45800(T)), isolated from raw cow milk.</title>
        <authorList>
            <person name="Ruckert C."/>
            <person name="Albersmeier A."/>
            <person name="Winkler A."/>
            <person name="Lipski A."/>
            <person name="Kalinowski J."/>
        </authorList>
    </citation>
    <scope>NUCLEOTIDE SEQUENCE [LARGE SCALE GENOMIC DNA]</scope>
    <source>
        <strain evidence="2 3">ST18</strain>
    </source>
</reference>
<evidence type="ECO:0000313" key="2">
    <source>
        <dbReference type="EMBL" id="APT88575.1"/>
    </source>
</evidence>